<dbReference type="AlphaFoldDB" id="A0AA51R1D1"/>
<accession>A0AA51R1D1</accession>
<dbReference type="Gene3D" id="3.30.70.2940">
    <property type="match status" value="1"/>
</dbReference>
<evidence type="ECO:0000313" key="2">
    <source>
        <dbReference type="EMBL" id="WML86634.1"/>
    </source>
</evidence>
<keyword evidence="3" id="KW-1185">Reference proteome</keyword>
<name>A0AA51R1D1_9GAMM</name>
<dbReference type="Proteomes" id="UP001229862">
    <property type="component" value="Chromosome"/>
</dbReference>
<evidence type="ECO:0000313" key="3">
    <source>
        <dbReference type="Proteomes" id="UP001223336"/>
    </source>
</evidence>
<dbReference type="Gene3D" id="2.60.40.4350">
    <property type="match status" value="1"/>
</dbReference>
<reference evidence="2 3" key="1">
    <citation type="submission" date="2023-08" db="EMBL/GenBank/DDBJ databases">
        <title>New molecular markers tilS and rpoB for phylogenetic and monitoring studies of the genus Thiothrix biodiversity.</title>
        <authorList>
            <person name="Ravin N.V."/>
            <person name="Smolyakov D."/>
            <person name="Markov N.D."/>
            <person name="Beletsky A.V."/>
            <person name="Mardanov A.V."/>
            <person name="Rudenko T.S."/>
            <person name="Grabovich M.Y."/>
        </authorList>
    </citation>
    <scope>NUCLEOTIDE SEQUENCE</scope>
    <source>
        <strain evidence="2">DNT52</strain>
        <strain evidence="1 3">H33</strain>
    </source>
</reference>
<protein>
    <submittedName>
        <fullName evidence="2">Type III-B CRISPR module-associated Cmr3 family protein</fullName>
    </submittedName>
</protein>
<dbReference type="RefSeq" id="WP_308134025.1">
    <property type="nucleotide sequence ID" value="NZ_CP133217.1"/>
</dbReference>
<proteinExistence type="predicted"/>
<sequence>MGDTQQQLWRFKALDTWFFRESRPMESVGGSELLSAFPPSPRTLAGAIRSVVGEHHRVDWRQWKDKAQQPPLKQRIGDADGLGKLTVSGPWLACENAEGEVERLFPVPRNLVALREGNSIKQTLRMQVGKPRYCDLGKAVRMAASPLLEAKTAALEDEWINATTLYQVLMGGICQPDALVTTRNLFAREARLGIARDNMSRSVETGLLYQTRHVRPMQNVIVEMGVTGLLADDHPMQGVVRFGGEGRGAAYAVQPLTDTCFPTKVQANSHTHGILLMLLTPAGMANASGETAYAPLPGFQCTEQSGATVWRGQLQGIPLTLHCAIQGKPVREGGWDLANNQPRAVQSLIPAGSVYYLTVDNGDIPAAIDTLHLTQLPAEQNELALGRGLLAVGLWPDNELMGKE</sequence>
<dbReference type="EMBL" id="JAVFKN010000004">
    <property type="protein sequence ID" value="MDQ5767907.1"/>
    <property type="molecule type" value="Genomic_DNA"/>
</dbReference>
<evidence type="ECO:0000313" key="1">
    <source>
        <dbReference type="EMBL" id="MDQ5767907.1"/>
    </source>
</evidence>
<dbReference type="Pfam" id="PF09700">
    <property type="entry name" value="Cas_Cmr3"/>
    <property type="match status" value="1"/>
</dbReference>
<gene>
    <name evidence="1" type="ORF">RCC75_05175</name>
    <name evidence="2" type="ORF">RCG00_20405</name>
</gene>
<dbReference type="InterPro" id="IPR019117">
    <property type="entry name" value="CRISPR-assoc_protein_Cmr3"/>
</dbReference>
<dbReference type="EMBL" id="CP133217">
    <property type="protein sequence ID" value="WML86634.1"/>
    <property type="molecule type" value="Genomic_DNA"/>
</dbReference>
<dbReference type="Proteomes" id="UP001223336">
    <property type="component" value="Unassembled WGS sequence"/>
</dbReference>
<organism evidence="2">
    <name type="scientific">Thiothrix subterranea</name>
    <dbReference type="NCBI Taxonomy" id="2735563"/>
    <lineage>
        <taxon>Bacteria</taxon>
        <taxon>Pseudomonadati</taxon>
        <taxon>Pseudomonadota</taxon>
        <taxon>Gammaproteobacteria</taxon>
        <taxon>Thiotrichales</taxon>
        <taxon>Thiotrichaceae</taxon>
        <taxon>Thiothrix</taxon>
    </lineage>
</organism>